<evidence type="ECO:0000313" key="2">
    <source>
        <dbReference type="Proteomes" id="UP000235050"/>
    </source>
</evidence>
<keyword evidence="2" id="KW-1185">Reference proteome</keyword>
<sequence>MDKPAEPASVTVEVKPDLSGLRAFLADMLAVVDKYDAGSSD</sequence>
<name>A0A2N5J6U1_9BIFI</name>
<comment type="caution">
    <text evidence="1">The sequence shown here is derived from an EMBL/GenBank/DDBJ whole genome shotgun (WGS) entry which is preliminary data.</text>
</comment>
<dbReference type="AlphaFoldDB" id="A0A2N5J6U1"/>
<proteinExistence type="predicted"/>
<accession>A0A2N5J6U1</accession>
<protein>
    <submittedName>
        <fullName evidence="1">Uncharacterized protein</fullName>
    </submittedName>
</protein>
<reference evidence="1 2" key="1">
    <citation type="submission" date="2017-07" db="EMBL/GenBank/DDBJ databases">
        <title>Bifidobacterium novel species.</title>
        <authorList>
            <person name="Lugli G.A."/>
            <person name="Milani C."/>
            <person name="Duranti S."/>
            <person name="Mangifesta M."/>
        </authorList>
    </citation>
    <scope>NUCLEOTIDE SEQUENCE [LARGE SCALE GENOMIC DNA]</scope>
    <source>
        <strain evidence="2">Uis1B</strain>
    </source>
</reference>
<organism evidence="1 2">
    <name type="scientific">Bifidobacterium margollesii</name>
    <dbReference type="NCBI Taxonomy" id="2020964"/>
    <lineage>
        <taxon>Bacteria</taxon>
        <taxon>Bacillati</taxon>
        <taxon>Actinomycetota</taxon>
        <taxon>Actinomycetes</taxon>
        <taxon>Bifidobacteriales</taxon>
        <taxon>Bifidobacteriaceae</taxon>
        <taxon>Bifidobacterium</taxon>
    </lineage>
</organism>
<evidence type="ECO:0000313" key="1">
    <source>
        <dbReference type="EMBL" id="PLS29932.1"/>
    </source>
</evidence>
<gene>
    <name evidence="1" type="ORF">Uis1B_2235</name>
</gene>
<dbReference type="EMBL" id="NMWU01000056">
    <property type="protein sequence ID" value="PLS29932.1"/>
    <property type="molecule type" value="Genomic_DNA"/>
</dbReference>
<dbReference type="RefSeq" id="WP_279324944.1">
    <property type="nucleotide sequence ID" value="NZ_NMWU01000056.1"/>
</dbReference>
<dbReference type="Proteomes" id="UP000235050">
    <property type="component" value="Unassembled WGS sequence"/>
</dbReference>